<dbReference type="GeneID" id="105030556"/>
<dbReference type="Ensembl" id="ENSELUT00000028860.3">
    <property type="protein sequence ID" value="ENSELUP00000038427.2"/>
    <property type="gene ID" value="ENSELUG00000018332.3"/>
</dbReference>
<feature type="domain" description="Dynein regulatory complex protein 1/2 N-terminal" evidence="12">
    <location>
        <begin position="76"/>
        <end position="177"/>
    </location>
</feature>
<dbReference type="FunCoup" id="A0A3P9ACG2">
    <property type="interactions" value="164"/>
</dbReference>
<reference evidence="14" key="4">
    <citation type="submission" date="2025-09" db="UniProtKB">
        <authorList>
            <consortium name="Ensembl"/>
        </authorList>
    </citation>
    <scope>IDENTIFICATION</scope>
</reference>
<dbReference type="Pfam" id="PF14772">
    <property type="entry name" value="NYD-SP28"/>
    <property type="match status" value="1"/>
</dbReference>
<comment type="subcellular location">
    <subcellularLocation>
        <location evidence="1">Cytoplasm</location>
        <location evidence="1">Cytoskeleton</location>
        <location evidence="1">Flagellum axoneme</location>
    </subcellularLocation>
</comment>
<name>A0A3P9ACG2_ESOLU</name>
<keyword evidence="6" id="KW-0969">Cilium</keyword>
<feature type="coiled-coil region" evidence="10">
    <location>
        <begin position="145"/>
        <end position="187"/>
    </location>
</feature>
<evidence type="ECO:0000259" key="12">
    <source>
        <dbReference type="Pfam" id="PF14772"/>
    </source>
</evidence>
<evidence type="ECO:0000313" key="14">
    <source>
        <dbReference type="Ensembl" id="ENSELUP00000038427.2"/>
    </source>
</evidence>
<protein>
    <recommendedName>
        <fullName evidence="3">Dynein regulatory complex protein 1</fullName>
    </recommendedName>
    <alternativeName>
        <fullName evidence="8">Coiled-coil domain-containing protein 164</fullName>
    </alternativeName>
</protein>
<evidence type="ECO:0000256" key="3">
    <source>
        <dbReference type="ARBA" id="ARBA00013815"/>
    </source>
</evidence>
<keyword evidence="15" id="KW-1185">Reference proteome</keyword>
<dbReference type="RefSeq" id="XP_010902771.1">
    <property type="nucleotide sequence ID" value="XM_010904469.4"/>
</dbReference>
<dbReference type="PANTHER" id="PTHR21625:SF1">
    <property type="entry name" value="DYNEIN REGULATORY COMPLEX PROTEIN 1"/>
    <property type="match status" value="1"/>
</dbReference>
<comment type="function">
    <text evidence="9">Component of the nexin-dynein regulatory complex (N-DRC) a key regulator of ciliary/flagellar motility which maintains the alignment and integrity of the distal axoneme and regulates microtubule sliding in motile axonemes. Plays a critical role in the assembly of N-DRC and also stabilizes the assembly of multiple inner dynein arms and radial spokes. Coassembles with CCDC65/DRC2 to form a central scaffold needed for assembly of the N-DRC and its attachment to the outer doublet microtubules.</text>
</comment>
<feature type="domain" description="Dynein regulatory complex protein 1 C-terminal" evidence="13">
    <location>
        <begin position="633"/>
        <end position="691"/>
    </location>
</feature>
<evidence type="ECO:0000256" key="10">
    <source>
        <dbReference type="SAM" id="Coils"/>
    </source>
</evidence>
<dbReference type="GO" id="GO:0070286">
    <property type="term" value="P:axonemal dynein complex assembly"/>
    <property type="evidence" value="ECO:0007669"/>
    <property type="project" value="InterPro"/>
</dbReference>
<dbReference type="PANTHER" id="PTHR21625">
    <property type="entry name" value="NYD-SP28 PROTEIN"/>
    <property type="match status" value="1"/>
</dbReference>
<keyword evidence="5 10" id="KW-0175">Coiled coil</keyword>
<dbReference type="OMA" id="LDFMMAR"/>
<evidence type="ECO:0000256" key="1">
    <source>
        <dbReference type="ARBA" id="ARBA00004611"/>
    </source>
</evidence>
<sequence>MSQVRNLPENPEERIAARRLRIVARSKANKREDGVDAVDNVTKEEPRKSQEQVELSEKRMINLHRDGTELVTNIQVAADARESQRRAEMYEAGRLRVEKLENEAKSSLEKFEEITRKWTEAKMKEIPQDLRDCLNSQQQLCAQIIEDKNKLIHELQQEVKLSDDRYVKNLKKQAEDIDLIIERMEDQAKFLMSSLRDELVQIENSFEQERKILLTGNRKKWEQHTEERRHKEMENVMQRMRRMEEYEESLQQLRTTDAEEYNMIKFKLDTDVQVLQQKLQQTKATFQLNQEKLDYNLQVMKKRDEENTIIKSLQKKKITRLQDVVSSLKIKCANEEKLSREENQKLTEDYTRNMQQYKDMQQKMRHFAAIDAKKFEEVWLMNEEEVKALVTKTLDTDRLIHEQLLGLAWQRPPMAFMERCGPLKNQRQAQNTARQTAAELLQPVGTSPCCLGNYKEASAGPGYTCESGVGQESRSSKADKTGNGGKNSGTVSIKTVKKLLELLCDEAGFLIESKLLKLLSPLEKDEQCLMKMDSIFTALGIESQEDVQKLVNFFMEYWQLQGDLAQDVSAGGGGGGSPQEEAGEWTSDLMNPNDVLVALKSFTACHCRHRDVVAPQGANMLALGGRDDSEDAAYWKSMADVIPEAKVKVWDALETALNKYHTVLMDRCKLIKDTQSLKQQNAELRMLLHQHANSRVSA</sequence>
<organism evidence="14 15">
    <name type="scientific">Esox lucius</name>
    <name type="common">Northern pike</name>
    <dbReference type="NCBI Taxonomy" id="8010"/>
    <lineage>
        <taxon>Eukaryota</taxon>
        <taxon>Metazoa</taxon>
        <taxon>Chordata</taxon>
        <taxon>Craniata</taxon>
        <taxon>Vertebrata</taxon>
        <taxon>Euteleostomi</taxon>
        <taxon>Actinopterygii</taxon>
        <taxon>Neopterygii</taxon>
        <taxon>Teleostei</taxon>
        <taxon>Protacanthopterygii</taxon>
        <taxon>Esociformes</taxon>
        <taxon>Esocidae</taxon>
        <taxon>Esox</taxon>
    </lineage>
</organism>
<dbReference type="InterPro" id="IPR039505">
    <property type="entry name" value="DRC1/2_N"/>
</dbReference>
<dbReference type="GO" id="GO:0003352">
    <property type="term" value="P:regulation of cilium movement"/>
    <property type="evidence" value="ECO:0007669"/>
    <property type="project" value="TreeGrafter"/>
</dbReference>
<dbReference type="KEGG" id="els:105030556"/>
<evidence type="ECO:0000256" key="2">
    <source>
        <dbReference type="ARBA" id="ARBA00009688"/>
    </source>
</evidence>
<dbReference type="InterPro" id="IPR029440">
    <property type="entry name" value="DRC1_C"/>
</dbReference>
<dbReference type="Pfam" id="PF14775">
    <property type="entry name" value="NYD-SP28_assoc"/>
    <property type="match status" value="1"/>
</dbReference>
<dbReference type="STRING" id="8010.ENSELUP00000038427"/>
<keyword evidence="4" id="KW-0282">Flagellum</keyword>
<dbReference type="GO" id="GO:0005858">
    <property type="term" value="C:axonemal dynein complex"/>
    <property type="evidence" value="ECO:0007669"/>
    <property type="project" value="InterPro"/>
</dbReference>
<evidence type="ECO:0000256" key="9">
    <source>
        <dbReference type="ARBA" id="ARBA00046115"/>
    </source>
</evidence>
<evidence type="ECO:0000256" key="11">
    <source>
        <dbReference type="SAM" id="MobiDB-lite"/>
    </source>
</evidence>
<reference evidence="15" key="1">
    <citation type="journal article" date="2014" name="PLoS ONE">
        <title>The genome and linkage map of the northern pike (Esox lucius): conserved synteny revealed between the salmonid sister group and the Neoteleostei.</title>
        <authorList>
            <person name="Rondeau E.B."/>
            <person name="Minkley D.R."/>
            <person name="Leong J.S."/>
            <person name="Messmer A.M."/>
            <person name="Jantzen J.R."/>
            <person name="von Schalburg K.R."/>
            <person name="Lemon C."/>
            <person name="Bird N.H."/>
            <person name="Koop B.F."/>
        </authorList>
    </citation>
    <scope>NUCLEOTIDE SEQUENCE</scope>
</reference>
<evidence type="ECO:0000256" key="5">
    <source>
        <dbReference type="ARBA" id="ARBA00023054"/>
    </source>
</evidence>
<dbReference type="InParanoid" id="A0A3P9ACG2"/>
<dbReference type="OrthoDB" id="10260459at2759"/>
<dbReference type="GO" id="GO:0060285">
    <property type="term" value="P:cilium-dependent cell motility"/>
    <property type="evidence" value="ECO:0007669"/>
    <property type="project" value="TreeGrafter"/>
</dbReference>
<evidence type="ECO:0000256" key="6">
    <source>
        <dbReference type="ARBA" id="ARBA00023069"/>
    </source>
</evidence>
<dbReference type="Bgee" id="ENSELUG00000018332">
    <property type="expression patterns" value="Expressed in brain and 10 other cell types or tissues"/>
</dbReference>
<gene>
    <name evidence="14" type="primary">DRC1</name>
</gene>
<dbReference type="InterPro" id="IPR039750">
    <property type="entry name" value="DRC1/DRC2"/>
</dbReference>
<feature type="region of interest" description="Disordered" evidence="11">
    <location>
        <begin position="465"/>
        <end position="487"/>
    </location>
</feature>
<feature type="coiled-coil region" evidence="10">
    <location>
        <begin position="90"/>
        <end position="117"/>
    </location>
</feature>
<dbReference type="GeneTree" id="ENSGT00940000153804"/>
<evidence type="ECO:0000256" key="7">
    <source>
        <dbReference type="ARBA" id="ARBA00023273"/>
    </source>
</evidence>
<dbReference type="AlphaFoldDB" id="A0A3P9ACG2"/>
<reference evidence="14" key="2">
    <citation type="submission" date="2020-02" db="EMBL/GenBank/DDBJ databases">
        <title>Esox lucius (northern pike) genome, fEsoLuc1, primary haplotype.</title>
        <authorList>
            <person name="Myers G."/>
            <person name="Karagic N."/>
            <person name="Meyer A."/>
            <person name="Pippel M."/>
            <person name="Reichard M."/>
            <person name="Winkler S."/>
            <person name="Tracey A."/>
            <person name="Sims Y."/>
            <person name="Howe K."/>
            <person name="Rhie A."/>
            <person name="Formenti G."/>
            <person name="Durbin R."/>
            <person name="Fedrigo O."/>
            <person name="Jarvis E.D."/>
        </authorList>
    </citation>
    <scope>NUCLEOTIDE SEQUENCE [LARGE SCALE GENOMIC DNA]</scope>
</reference>
<dbReference type="Proteomes" id="UP000265140">
    <property type="component" value="Chromosome 18"/>
</dbReference>
<keyword evidence="7" id="KW-0966">Cell projection</keyword>
<proteinExistence type="inferred from homology"/>
<evidence type="ECO:0000256" key="4">
    <source>
        <dbReference type="ARBA" id="ARBA00022846"/>
    </source>
</evidence>
<evidence type="ECO:0000259" key="13">
    <source>
        <dbReference type="Pfam" id="PF14775"/>
    </source>
</evidence>
<reference evidence="14" key="3">
    <citation type="submission" date="2025-08" db="UniProtKB">
        <authorList>
            <consortium name="Ensembl"/>
        </authorList>
    </citation>
    <scope>IDENTIFICATION</scope>
</reference>
<evidence type="ECO:0000313" key="15">
    <source>
        <dbReference type="Proteomes" id="UP000265140"/>
    </source>
</evidence>
<accession>A0A3P9ACG2</accession>
<dbReference type="CTD" id="92749"/>
<comment type="similarity">
    <text evidence="2">Belongs to the DRC1 family.</text>
</comment>
<evidence type="ECO:0000256" key="8">
    <source>
        <dbReference type="ARBA" id="ARBA00031554"/>
    </source>
</evidence>